<evidence type="ECO:0000259" key="7">
    <source>
        <dbReference type="PROSITE" id="PS50931"/>
    </source>
</evidence>
<keyword evidence="3" id="KW-0238">DNA-binding</keyword>
<dbReference type="PRINTS" id="PR00039">
    <property type="entry name" value="HTHLYSR"/>
</dbReference>
<protein>
    <recommendedName>
        <fullName evidence="6">Probable hydrogen peroxide-inducible genes activator</fullName>
    </recommendedName>
</protein>
<evidence type="ECO:0000256" key="5">
    <source>
        <dbReference type="ARBA" id="ARBA00023163"/>
    </source>
</evidence>
<evidence type="ECO:0000313" key="8">
    <source>
        <dbReference type="EMBL" id="MDT3767770.1"/>
    </source>
</evidence>
<evidence type="ECO:0000313" key="9">
    <source>
        <dbReference type="Proteomes" id="UP001247542"/>
    </source>
</evidence>
<keyword evidence="2" id="KW-0805">Transcription regulation</keyword>
<proteinExistence type="inferred from homology"/>
<dbReference type="Gene3D" id="1.10.10.10">
    <property type="entry name" value="Winged helix-like DNA-binding domain superfamily/Winged helix DNA-binding domain"/>
    <property type="match status" value="1"/>
</dbReference>
<dbReference type="Gene3D" id="3.40.190.10">
    <property type="entry name" value="Periplasmic binding protein-like II"/>
    <property type="match status" value="2"/>
</dbReference>
<dbReference type="RefSeq" id="WP_313273658.1">
    <property type="nucleotide sequence ID" value="NZ_JASXSX010000001.1"/>
</dbReference>
<feature type="domain" description="HTH lysR-type" evidence="7">
    <location>
        <begin position="1"/>
        <end position="58"/>
    </location>
</feature>
<dbReference type="InterPro" id="IPR005119">
    <property type="entry name" value="LysR_subst-bd"/>
</dbReference>
<keyword evidence="4" id="KW-0010">Activator</keyword>
<dbReference type="PANTHER" id="PTHR30346:SF26">
    <property type="entry name" value="HYDROGEN PEROXIDE-INDUCIBLE GENES ACTIVATOR"/>
    <property type="match status" value="1"/>
</dbReference>
<accession>A0ABU3IBL4</accession>
<dbReference type="Proteomes" id="UP001247542">
    <property type="component" value="Unassembled WGS sequence"/>
</dbReference>
<organism evidence="8 9">
    <name type="scientific">Gleimia hominis</name>
    <dbReference type="NCBI Taxonomy" id="595468"/>
    <lineage>
        <taxon>Bacteria</taxon>
        <taxon>Bacillati</taxon>
        <taxon>Actinomycetota</taxon>
        <taxon>Actinomycetes</taxon>
        <taxon>Actinomycetales</taxon>
        <taxon>Actinomycetaceae</taxon>
        <taxon>Gleimia</taxon>
    </lineage>
</organism>
<dbReference type="Pfam" id="PF03466">
    <property type="entry name" value="LysR_substrate"/>
    <property type="match status" value="1"/>
</dbReference>
<keyword evidence="9" id="KW-1185">Reference proteome</keyword>
<evidence type="ECO:0000256" key="1">
    <source>
        <dbReference type="ARBA" id="ARBA00009437"/>
    </source>
</evidence>
<evidence type="ECO:0000256" key="6">
    <source>
        <dbReference type="ARBA" id="ARBA00040885"/>
    </source>
</evidence>
<evidence type="ECO:0000256" key="3">
    <source>
        <dbReference type="ARBA" id="ARBA00023125"/>
    </source>
</evidence>
<dbReference type="EMBL" id="JASXSX010000001">
    <property type="protein sequence ID" value="MDT3767770.1"/>
    <property type="molecule type" value="Genomic_DNA"/>
</dbReference>
<dbReference type="SUPFAM" id="SSF53850">
    <property type="entry name" value="Periplasmic binding protein-like II"/>
    <property type="match status" value="1"/>
</dbReference>
<dbReference type="InterPro" id="IPR036390">
    <property type="entry name" value="WH_DNA-bd_sf"/>
</dbReference>
<name>A0ABU3IBL4_9ACTO</name>
<reference evidence="8 9" key="1">
    <citation type="submission" date="2023-06" db="EMBL/GenBank/DDBJ databases">
        <title>Draft genome sequence of Gleimia hominis type strain CCUG 57540T.</title>
        <authorList>
            <person name="Salva-Serra F."/>
            <person name="Cardew S."/>
            <person name="Jensie Markopoulos S."/>
            <person name="Ohlen M."/>
            <person name="Inganas E."/>
            <person name="Svensson-Stadler L."/>
            <person name="Moore E.R.B."/>
        </authorList>
    </citation>
    <scope>NUCLEOTIDE SEQUENCE [LARGE SCALE GENOMIC DNA]</scope>
    <source>
        <strain evidence="8 9">CCUG 57540</strain>
    </source>
</reference>
<keyword evidence="5" id="KW-0804">Transcription</keyword>
<dbReference type="SUPFAM" id="SSF46785">
    <property type="entry name" value="Winged helix' DNA-binding domain"/>
    <property type="match status" value="1"/>
</dbReference>
<evidence type="ECO:0000256" key="2">
    <source>
        <dbReference type="ARBA" id="ARBA00023015"/>
    </source>
</evidence>
<evidence type="ECO:0000256" key="4">
    <source>
        <dbReference type="ARBA" id="ARBA00023159"/>
    </source>
</evidence>
<comment type="similarity">
    <text evidence="1">Belongs to the LysR transcriptional regulatory family.</text>
</comment>
<comment type="caution">
    <text evidence="8">The sequence shown here is derived from an EMBL/GenBank/DDBJ whole genome shotgun (WGS) entry which is preliminary data.</text>
</comment>
<dbReference type="PROSITE" id="PS50931">
    <property type="entry name" value="HTH_LYSR"/>
    <property type="match status" value="1"/>
</dbReference>
<dbReference type="CDD" id="cd08411">
    <property type="entry name" value="PBP2_OxyR"/>
    <property type="match status" value="1"/>
</dbReference>
<dbReference type="InterPro" id="IPR000847">
    <property type="entry name" value="LysR_HTH_N"/>
</dbReference>
<dbReference type="PANTHER" id="PTHR30346">
    <property type="entry name" value="TRANSCRIPTIONAL DUAL REGULATOR HCAR-RELATED"/>
    <property type="match status" value="1"/>
</dbReference>
<gene>
    <name evidence="8" type="ORF">QS713_06815</name>
</gene>
<dbReference type="InterPro" id="IPR036388">
    <property type="entry name" value="WH-like_DNA-bd_sf"/>
</dbReference>
<sequence>MNLRDLEYLVALADEGTFTRAAAAAGASQPTLSTQVRKLESDLGAALVERCGSQILFTPVGREVVAYARHVLSDLTHIRDAADRGADPWAARISLGIFPTLAPYLLPHLLPRLNKSMPNARLQFVEDKTLTLLDQLAAGGLDAVIVADPVEDPRYSSAYLFGENLVLAVPDSHRLAGQDEPVSLEELRGETILLLEEGNCLRNHSWAPCQHVGARQAQFAATSLETLRYMVASGAGVTLLPELSVKPPFIQPDSLHLIRFKDPQPSRRLRLVWRSSSPLEPVIHQIAEDIKQVSVNTV</sequence>
<dbReference type="Pfam" id="PF00126">
    <property type="entry name" value="HTH_1"/>
    <property type="match status" value="1"/>
</dbReference>